<protein>
    <recommendedName>
        <fullName evidence="3">DDE Tnp4 domain-containing protein</fullName>
    </recommendedName>
</protein>
<proteinExistence type="predicted"/>
<sequence length="132" mass="15190">MVARFRIFHTTIFKNPENVDGIVKACVCLHNYIKKAEQDTLVKRYCGSSFADADVNGTLIPGEWRNEAPSQSALRSITESKRRIRTRNHTQNATTYRDYIKQYVNSDIGSVPWQDLAINKYLLKLLTIIKNI</sequence>
<dbReference type="Proteomes" id="UP001458880">
    <property type="component" value="Unassembled WGS sequence"/>
</dbReference>
<dbReference type="EMBL" id="JASPKY010000178">
    <property type="protein sequence ID" value="KAK9727549.1"/>
    <property type="molecule type" value="Genomic_DNA"/>
</dbReference>
<comment type="caution">
    <text evidence="1">The sequence shown here is derived from an EMBL/GenBank/DDBJ whole genome shotgun (WGS) entry which is preliminary data.</text>
</comment>
<keyword evidence="2" id="KW-1185">Reference proteome</keyword>
<dbReference type="AlphaFoldDB" id="A0AAW1L287"/>
<name>A0AAW1L287_POPJA</name>
<reference evidence="1 2" key="1">
    <citation type="journal article" date="2024" name="BMC Genomics">
        <title>De novo assembly and annotation of Popillia japonica's genome with initial clues to its potential as an invasive pest.</title>
        <authorList>
            <person name="Cucini C."/>
            <person name="Boschi S."/>
            <person name="Funari R."/>
            <person name="Cardaioli E."/>
            <person name="Iannotti N."/>
            <person name="Marturano G."/>
            <person name="Paoli F."/>
            <person name="Bruttini M."/>
            <person name="Carapelli A."/>
            <person name="Frati F."/>
            <person name="Nardi F."/>
        </authorList>
    </citation>
    <scope>NUCLEOTIDE SEQUENCE [LARGE SCALE GENOMIC DNA]</scope>
    <source>
        <strain evidence="1">DMR45628</strain>
    </source>
</reference>
<evidence type="ECO:0008006" key="3">
    <source>
        <dbReference type="Google" id="ProtNLM"/>
    </source>
</evidence>
<gene>
    <name evidence="1" type="ORF">QE152_g19156</name>
</gene>
<evidence type="ECO:0000313" key="1">
    <source>
        <dbReference type="EMBL" id="KAK9727549.1"/>
    </source>
</evidence>
<evidence type="ECO:0000313" key="2">
    <source>
        <dbReference type="Proteomes" id="UP001458880"/>
    </source>
</evidence>
<accession>A0AAW1L287</accession>
<organism evidence="1 2">
    <name type="scientific">Popillia japonica</name>
    <name type="common">Japanese beetle</name>
    <dbReference type="NCBI Taxonomy" id="7064"/>
    <lineage>
        <taxon>Eukaryota</taxon>
        <taxon>Metazoa</taxon>
        <taxon>Ecdysozoa</taxon>
        <taxon>Arthropoda</taxon>
        <taxon>Hexapoda</taxon>
        <taxon>Insecta</taxon>
        <taxon>Pterygota</taxon>
        <taxon>Neoptera</taxon>
        <taxon>Endopterygota</taxon>
        <taxon>Coleoptera</taxon>
        <taxon>Polyphaga</taxon>
        <taxon>Scarabaeiformia</taxon>
        <taxon>Scarabaeidae</taxon>
        <taxon>Rutelinae</taxon>
        <taxon>Popillia</taxon>
    </lineage>
</organism>